<evidence type="ECO:0000313" key="2">
    <source>
        <dbReference type="Proteomes" id="UP000237347"/>
    </source>
</evidence>
<accession>A0AAW0KEV9</accession>
<dbReference type="Proteomes" id="UP000237347">
    <property type="component" value="Unassembled WGS sequence"/>
</dbReference>
<proteinExistence type="predicted"/>
<protein>
    <submittedName>
        <fullName evidence="1">Uncharacterized protein</fullName>
    </submittedName>
</protein>
<dbReference type="EMBL" id="PKMF04000326">
    <property type="protein sequence ID" value="KAK7837592.1"/>
    <property type="molecule type" value="Genomic_DNA"/>
</dbReference>
<comment type="caution">
    <text evidence="1">The sequence shown here is derived from an EMBL/GenBank/DDBJ whole genome shotgun (WGS) entry which is preliminary data.</text>
</comment>
<keyword evidence="2" id="KW-1185">Reference proteome</keyword>
<evidence type="ECO:0000313" key="1">
    <source>
        <dbReference type="EMBL" id="KAK7837592.1"/>
    </source>
</evidence>
<gene>
    <name evidence="1" type="ORF">CFP56_021121</name>
</gene>
<name>A0AAW0KEV9_QUESU</name>
<sequence length="307" mass="33693">MTFQPKISKTLSAAIHALISLRQYTSYSASARATSILMLKIGSLDSLTLLSTNFANNTFAEQGSFLQSSFFFSFSHLRLLHFGLHSFSKIEKVLSFTTFASKPTTEESFIKIVPPLHFLQAELFHKRKASFKCVDQRVTSLPFLVPSSPFCIHTSLFGAATDMGKCIVVIVEDFSAPKIINTLVPLLFALRAVSNSSINSGSAAKVIFPQNVEYPGRQCGTPWQAVWNALASCVECPGYSVKGTAGIQNSVAKYSATKYSAVNSLPKSNLLFCREQSAEEHSGIQQILLFCREQSAEEHSGIQQILL</sequence>
<reference evidence="1 2" key="1">
    <citation type="journal article" date="2018" name="Sci. Data">
        <title>The draft genome sequence of cork oak.</title>
        <authorList>
            <person name="Ramos A.M."/>
            <person name="Usie A."/>
            <person name="Barbosa P."/>
            <person name="Barros P.M."/>
            <person name="Capote T."/>
            <person name="Chaves I."/>
            <person name="Simoes F."/>
            <person name="Abreu I."/>
            <person name="Carrasquinho I."/>
            <person name="Faro C."/>
            <person name="Guimaraes J.B."/>
            <person name="Mendonca D."/>
            <person name="Nobrega F."/>
            <person name="Rodrigues L."/>
            <person name="Saibo N.J.M."/>
            <person name="Varela M.C."/>
            <person name="Egas C."/>
            <person name="Matos J."/>
            <person name="Miguel C.M."/>
            <person name="Oliveira M.M."/>
            <person name="Ricardo C.P."/>
            <person name="Goncalves S."/>
        </authorList>
    </citation>
    <scope>NUCLEOTIDE SEQUENCE [LARGE SCALE GENOMIC DNA]</scope>
    <source>
        <strain evidence="2">cv. HL8</strain>
    </source>
</reference>
<organism evidence="1 2">
    <name type="scientific">Quercus suber</name>
    <name type="common">Cork oak</name>
    <dbReference type="NCBI Taxonomy" id="58331"/>
    <lineage>
        <taxon>Eukaryota</taxon>
        <taxon>Viridiplantae</taxon>
        <taxon>Streptophyta</taxon>
        <taxon>Embryophyta</taxon>
        <taxon>Tracheophyta</taxon>
        <taxon>Spermatophyta</taxon>
        <taxon>Magnoliopsida</taxon>
        <taxon>eudicotyledons</taxon>
        <taxon>Gunneridae</taxon>
        <taxon>Pentapetalae</taxon>
        <taxon>rosids</taxon>
        <taxon>fabids</taxon>
        <taxon>Fagales</taxon>
        <taxon>Fagaceae</taxon>
        <taxon>Quercus</taxon>
    </lineage>
</organism>
<dbReference type="AlphaFoldDB" id="A0AAW0KEV9"/>